<feature type="transmembrane region" description="Helical" evidence="1">
    <location>
        <begin position="156"/>
        <end position="177"/>
    </location>
</feature>
<feature type="transmembrane region" description="Helical" evidence="1">
    <location>
        <begin position="112"/>
        <end position="133"/>
    </location>
</feature>
<feature type="transmembrane region" description="Helical" evidence="1">
    <location>
        <begin position="213"/>
        <end position="233"/>
    </location>
</feature>
<feature type="transmembrane region" description="Helical" evidence="1">
    <location>
        <begin position="77"/>
        <end position="100"/>
    </location>
</feature>
<protein>
    <submittedName>
        <fullName evidence="2">Uncharacterized protein</fullName>
    </submittedName>
</protein>
<dbReference type="STRING" id="675120.N1PF54"/>
<gene>
    <name evidence="2" type="ORF">DOTSEDRAFT_27599</name>
</gene>
<dbReference type="OrthoDB" id="3945378at2759"/>
<dbReference type="HOGENOM" id="CLU_059578_0_1_1"/>
<dbReference type="Proteomes" id="UP000016933">
    <property type="component" value="Unassembled WGS sequence"/>
</dbReference>
<reference evidence="2 3" key="2">
    <citation type="journal article" date="2012" name="PLoS Pathog.">
        <title>Diverse lifestyles and strategies of plant pathogenesis encoded in the genomes of eighteen Dothideomycetes fungi.</title>
        <authorList>
            <person name="Ohm R.A."/>
            <person name="Feau N."/>
            <person name="Henrissat B."/>
            <person name="Schoch C.L."/>
            <person name="Horwitz B.A."/>
            <person name="Barry K.W."/>
            <person name="Condon B.J."/>
            <person name="Copeland A.C."/>
            <person name="Dhillon B."/>
            <person name="Glaser F."/>
            <person name="Hesse C.N."/>
            <person name="Kosti I."/>
            <person name="LaButti K."/>
            <person name="Lindquist E.A."/>
            <person name="Lucas S."/>
            <person name="Salamov A.A."/>
            <person name="Bradshaw R.E."/>
            <person name="Ciuffetti L."/>
            <person name="Hamelin R.C."/>
            <person name="Kema G.H.J."/>
            <person name="Lawrence C."/>
            <person name="Scott J.A."/>
            <person name="Spatafora J.W."/>
            <person name="Turgeon B.G."/>
            <person name="de Wit P.J.G.M."/>
            <person name="Zhong S."/>
            <person name="Goodwin S.B."/>
            <person name="Grigoriev I.V."/>
        </authorList>
    </citation>
    <scope>NUCLEOTIDE SEQUENCE [LARGE SCALE GENOMIC DNA]</scope>
    <source>
        <strain evidence="3">NZE10 / CBS 128990</strain>
    </source>
</reference>
<organism evidence="2 3">
    <name type="scientific">Dothistroma septosporum (strain NZE10 / CBS 128990)</name>
    <name type="common">Red band needle blight fungus</name>
    <name type="synonym">Mycosphaerella pini</name>
    <dbReference type="NCBI Taxonomy" id="675120"/>
    <lineage>
        <taxon>Eukaryota</taxon>
        <taxon>Fungi</taxon>
        <taxon>Dikarya</taxon>
        <taxon>Ascomycota</taxon>
        <taxon>Pezizomycotina</taxon>
        <taxon>Dothideomycetes</taxon>
        <taxon>Dothideomycetidae</taxon>
        <taxon>Mycosphaerellales</taxon>
        <taxon>Mycosphaerellaceae</taxon>
        <taxon>Dothistroma</taxon>
    </lineage>
</organism>
<keyword evidence="3" id="KW-1185">Reference proteome</keyword>
<accession>N1PF54</accession>
<sequence>MAATINSSACAFAGDSDLYGLGLRLGSYIQWFSLVGAYHWAPRTVPNLTVGIGILQLAMLITLVWKTSTANDGDVLYNVGALVITIFGSGGGLSAQANGILQSSTHIKMTRLSLIGYDLLVLGFGVYNIWFWFKGISILSDPPCTPYAFLFAKVDLHGWFTTFSRVFSVVVLICTVLRLSAELASLPYAWSNRGKWLFDPEHRSLKTTRGAQLNWKVALAGQCLALGIFVAAIECIIDWNHIEDVSTLASTGQLIPLIVGISGFLQVATNIYNEITANEGSATS</sequence>
<dbReference type="AlphaFoldDB" id="N1PF54"/>
<feature type="transmembrane region" description="Helical" evidence="1">
    <location>
        <begin position="48"/>
        <end position="65"/>
    </location>
</feature>
<evidence type="ECO:0000313" key="3">
    <source>
        <dbReference type="Proteomes" id="UP000016933"/>
    </source>
</evidence>
<name>N1PF54_DOTSN</name>
<evidence type="ECO:0000256" key="1">
    <source>
        <dbReference type="SAM" id="Phobius"/>
    </source>
</evidence>
<reference evidence="3" key="1">
    <citation type="journal article" date="2012" name="PLoS Genet.">
        <title>The genomes of the fungal plant pathogens Cladosporium fulvum and Dothistroma septosporum reveal adaptation to different hosts and lifestyles but also signatures of common ancestry.</title>
        <authorList>
            <person name="de Wit P.J.G.M."/>
            <person name="van der Burgt A."/>
            <person name="Oekmen B."/>
            <person name="Stergiopoulos I."/>
            <person name="Abd-Elsalam K.A."/>
            <person name="Aerts A.L."/>
            <person name="Bahkali A.H."/>
            <person name="Beenen H.G."/>
            <person name="Chettri P."/>
            <person name="Cox M.P."/>
            <person name="Datema E."/>
            <person name="de Vries R.P."/>
            <person name="Dhillon B."/>
            <person name="Ganley A.R."/>
            <person name="Griffiths S.A."/>
            <person name="Guo Y."/>
            <person name="Hamelin R.C."/>
            <person name="Henrissat B."/>
            <person name="Kabir M.S."/>
            <person name="Jashni M.K."/>
            <person name="Kema G."/>
            <person name="Klaubauf S."/>
            <person name="Lapidus A."/>
            <person name="Levasseur A."/>
            <person name="Lindquist E."/>
            <person name="Mehrabi R."/>
            <person name="Ohm R.A."/>
            <person name="Owen T.J."/>
            <person name="Salamov A."/>
            <person name="Schwelm A."/>
            <person name="Schijlen E."/>
            <person name="Sun H."/>
            <person name="van den Burg H.A."/>
            <person name="van Ham R.C.H.J."/>
            <person name="Zhang S."/>
            <person name="Goodwin S.B."/>
            <person name="Grigoriev I.V."/>
            <person name="Collemare J."/>
            <person name="Bradshaw R.E."/>
        </authorList>
    </citation>
    <scope>NUCLEOTIDE SEQUENCE [LARGE SCALE GENOMIC DNA]</scope>
    <source>
        <strain evidence="3">NZE10 / CBS 128990</strain>
    </source>
</reference>
<dbReference type="eggNOG" id="ENOG502SEK1">
    <property type="taxonomic scope" value="Eukaryota"/>
</dbReference>
<keyword evidence="1" id="KW-0472">Membrane</keyword>
<proteinExistence type="predicted"/>
<keyword evidence="1" id="KW-0812">Transmembrane</keyword>
<keyword evidence="1" id="KW-1133">Transmembrane helix</keyword>
<evidence type="ECO:0000313" key="2">
    <source>
        <dbReference type="EMBL" id="EME41017.1"/>
    </source>
</evidence>
<feature type="transmembrane region" description="Helical" evidence="1">
    <location>
        <begin position="253"/>
        <end position="272"/>
    </location>
</feature>
<dbReference type="EMBL" id="KB446543">
    <property type="protein sequence ID" value="EME41017.1"/>
    <property type="molecule type" value="Genomic_DNA"/>
</dbReference>
<dbReference type="OMA" id="GIFLRSW"/>